<comment type="caution">
    <text evidence="1">The sequence shown here is derived from an EMBL/GenBank/DDBJ whole genome shotgun (WGS) entry which is preliminary data.</text>
</comment>
<dbReference type="InParanoid" id="A0A420WDV1"/>
<evidence type="ECO:0000313" key="1">
    <source>
        <dbReference type="EMBL" id="RKQ69125.1"/>
    </source>
</evidence>
<reference evidence="1 2" key="1">
    <citation type="submission" date="2018-10" db="EMBL/GenBank/DDBJ databases">
        <title>Genomic Encyclopedia of Type Strains, Phase IV (KMG-IV): sequencing the most valuable type-strain genomes for metagenomic binning, comparative biology and taxonomic classification.</title>
        <authorList>
            <person name="Goeker M."/>
        </authorList>
    </citation>
    <scope>NUCLEOTIDE SEQUENCE [LARGE SCALE GENOMIC DNA]</scope>
    <source>
        <strain evidence="1 2">DSM 22008</strain>
    </source>
</reference>
<dbReference type="RefSeq" id="WP_121101280.1">
    <property type="nucleotide sequence ID" value="NZ_RBII01000002.1"/>
</dbReference>
<keyword evidence="2" id="KW-1185">Reference proteome</keyword>
<sequence length="185" mass="19685">MAKLRSPKLRYLASIAGCIFLIFSVWCSAIAQTNGNLPPKGLTFTAARSLDATNTASASCGKTSQGDPMCNPYEGDTYCSTALPLLCILDIDAPVPSTLSDSKYWSGGVLAKSSPWRGTDISTLKQANGICTQSFGKKWRVASFHDGGGWAVEGYGVLSEKGDSDDAVSLWVDIKDQPSGTCWSR</sequence>
<gene>
    <name evidence="1" type="ORF">DES40_1909</name>
</gene>
<protein>
    <submittedName>
        <fullName evidence="1">Uncharacterized protein</fullName>
    </submittedName>
</protein>
<dbReference type="AlphaFoldDB" id="A0A420WDV1"/>
<proteinExistence type="predicted"/>
<name>A0A420WDV1_9PROT</name>
<dbReference type="Proteomes" id="UP000282211">
    <property type="component" value="Unassembled WGS sequence"/>
</dbReference>
<dbReference type="EMBL" id="RBII01000002">
    <property type="protein sequence ID" value="RKQ69125.1"/>
    <property type="molecule type" value="Genomic_DNA"/>
</dbReference>
<organism evidence="1 2">
    <name type="scientific">Litorimonas taeanensis</name>
    <dbReference type="NCBI Taxonomy" id="568099"/>
    <lineage>
        <taxon>Bacteria</taxon>
        <taxon>Pseudomonadati</taxon>
        <taxon>Pseudomonadota</taxon>
        <taxon>Alphaproteobacteria</taxon>
        <taxon>Maricaulales</taxon>
        <taxon>Robiginitomaculaceae</taxon>
    </lineage>
</organism>
<accession>A0A420WDV1</accession>
<dbReference type="OrthoDB" id="583296at2"/>
<evidence type="ECO:0000313" key="2">
    <source>
        <dbReference type="Proteomes" id="UP000282211"/>
    </source>
</evidence>